<keyword evidence="4" id="KW-1185">Reference proteome</keyword>
<keyword evidence="1" id="KW-1133">Transmembrane helix</keyword>
<protein>
    <recommendedName>
        <fullName evidence="6">NosL domain-containing protein</fullName>
    </recommendedName>
</protein>
<dbReference type="AlphaFoldDB" id="A0A5J6RJ12"/>
<dbReference type="EMBL" id="CP054051">
    <property type="protein sequence ID" value="QKJ27376.1"/>
    <property type="molecule type" value="Genomic_DNA"/>
</dbReference>
<accession>A0A5J6RJ12</accession>
<dbReference type="OrthoDB" id="8560674at2"/>
<evidence type="ECO:0008006" key="6">
    <source>
        <dbReference type="Google" id="ProtNLM"/>
    </source>
</evidence>
<evidence type="ECO:0000313" key="2">
    <source>
        <dbReference type="EMBL" id="QKJ27376.1"/>
    </source>
</evidence>
<feature type="transmembrane region" description="Helical" evidence="1">
    <location>
        <begin position="6"/>
        <end position="25"/>
    </location>
</feature>
<dbReference type="Proteomes" id="UP000509513">
    <property type="component" value="Chromosome"/>
</dbReference>
<organism evidence="2 5">
    <name type="scientific">Aliarcobacter cibarius</name>
    <dbReference type="NCBI Taxonomy" id="255507"/>
    <lineage>
        <taxon>Bacteria</taxon>
        <taxon>Pseudomonadati</taxon>
        <taxon>Campylobacterota</taxon>
        <taxon>Epsilonproteobacteria</taxon>
        <taxon>Campylobacterales</taxon>
        <taxon>Arcobacteraceae</taxon>
        <taxon>Aliarcobacter</taxon>
    </lineage>
</organism>
<proteinExistence type="predicted"/>
<reference evidence="3 4" key="1">
    <citation type="submission" date="2019-05" db="EMBL/GenBank/DDBJ databases">
        <title>Arcobacter cibarius and Arcobacter thereius providing challenges in identification an antibiotic susceptibility and Quinolone resistance.</title>
        <authorList>
            <person name="Busch A."/>
            <person name="Hanel I."/>
            <person name="Hotzel H."/>
            <person name="Tomaso H."/>
        </authorList>
    </citation>
    <scope>NUCLEOTIDE SEQUENCE [LARGE SCALE GENOMIC DNA]</scope>
    <source>
        <strain evidence="3 4">16CS0831-2</strain>
    </source>
</reference>
<reference evidence="2 5" key="2">
    <citation type="submission" date="2020-05" db="EMBL/GenBank/DDBJ databases">
        <title>Complete genome sequencing of Campylobacter and Arcobacter type strains.</title>
        <authorList>
            <person name="Miller W.G."/>
            <person name="Yee E."/>
        </authorList>
    </citation>
    <scope>NUCLEOTIDE SEQUENCE [LARGE SCALE GENOMIC DNA]</scope>
    <source>
        <strain evidence="2 5">LMG 21996</strain>
    </source>
</reference>
<dbReference type="KEGG" id="acib:ACBT_1475"/>
<dbReference type="Proteomes" id="UP000305417">
    <property type="component" value="Unassembled WGS sequence"/>
</dbReference>
<gene>
    <name evidence="2" type="ORF">ACBT_1475</name>
    <name evidence="3" type="ORF">FE247_09055</name>
</gene>
<evidence type="ECO:0000313" key="5">
    <source>
        <dbReference type="Proteomes" id="UP000509513"/>
    </source>
</evidence>
<keyword evidence="1" id="KW-0472">Membrane</keyword>
<keyword evidence="1" id="KW-0812">Transmembrane</keyword>
<dbReference type="RefSeq" id="WP_024776212.1">
    <property type="nucleotide sequence ID" value="NZ_CP043857.1"/>
</dbReference>
<sequence>MKKLLPILTIVLIASIILIIFISMAKQQKMVVVKEGNISQVPLEIVLGKYQDSDCGMVINDLTFASQVVSIDGKTWFFHDHGGLGNWLNSKDNKFKNSIKIFVMTKDSKRYIEAKDAFFSTNEETPMKFGFGAYENSSENFISFDEMLLKVLRKETLANPNFKQHNHDNHSEHK</sequence>
<evidence type="ECO:0000256" key="1">
    <source>
        <dbReference type="SAM" id="Phobius"/>
    </source>
</evidence>
<name>A0A5J6RJ12_9BACT</name>
<dbReference type="EMBL" id="VBUC01000025">
    <property type="protein sequence ID" value="TLS97057.1"/>
    <property type="molecule type" value="Genomic_DNA"/>
</dbReference>
<evidence type="ECO:0000313" key="3">
    <source>
        <dbReference type="EMBL" id="TLS97057.1"/>
    </source>
</evidence>
<dbReference type="STRING" id="1442598.GCA_000522465_02143"/>
<evidence type="ECO:0000313" key="4">
    <source>
        <dbReference type="Proteomes" id="UP000305417"/>
    </source>
</evidence>